<evidence type="ECO:0000256" key="1">
    <source>
        <dbReference type="SAM" id="MobiDB-lite"/>
    </source>
</evidence>
<dbReference type="AlphaFoldDB" id="A0A5C5G2J0"/>
<dbReference type="PANTHER" id="PTHR45824">
    <property type="entry name" value="GH16843P"/>
    <property type="match status" value="1"/>
</dbReference>
<evidence type="ECO:0000313" key="3">
    <source>
        <dbReference type="EMBL" id="TNY22746.1"/>
    </source>
</evidence>
<comment type="caution">
    <text evidence="3">The sequence shown here is derived from an EMBL/GenBank/DDBJ whole genome shotgun (WGS) entry which is preliminary data.</text>
</comment>
<dbReference type="CDD" id="cd00170">
    <property type="entry name" value="SEC14"/>
    <property type="match status" value="1"/>
</dbReference>
<proteinExistence type="predicted"/>
<dbReference type="Gene3D" id="3.40.525.10">
    <property type="entry name" value="CRAL-TRIO lipid binding domain"/>
    <property type="match status" value="1"/>
</dbReference>
<dbReference type="PANTHER" id="PTHR45824:SF29">
    <property type="entry name" value="GH16843P"/>
    <property type="match status" value="1"/>
</dbReference>
<feature type="compositionally biased region" description="Basic and acidic residues" evidence="1">
    <location>
        <begin position="365"/>
        <end position="383"/>
    </location>
</feature>
<dbReference type="SMART" id="SM00516">
    <property type="entry name" value="SEC14"/>
    <property type="match status" value="1"/>
</dbReference>
<dbReference type="SUPFAM" id="SSF46938">
    <property type="entry name" value="CRAL/TRIO N-terminal domain"/>
    <property type="match status" value="1"/>
</dbReference>
<dbReference type="GO" id="GO:0008526">
    <property type="term" value="F:phosphatidylinositol transfer activity"/>
    <property type="evidence" value="ECO:0007669"/>
    <property type="project" value="TreeGrafter"/>
</dbReference>
<dbReference type="STRING" id="5288.A0A5C5G2J0"/>
<dbReference type="OrthoDB" id="75724at2759"/>
<feature type="compositionally biased region" description="Pro residues" evidence="1">
    <location>
        <begin position="22"/>
        <end position="38"/>
    </location>
</feature>
<dbReference type="InterPro" id="IPR001251">
    <property type="entry name" value="CRAL-TRIO_dom"/>
</dbReference>
<name>A0A5C5G2J0_9BASI</name>
<organism evidence="3 4">
    <name type="scientific">Rhodotorula diobovata</name>
    <dbReference type="NCBI Taxonomy" id="5288"/>
    <lineage>
        <taxon>Eukaryota</taxon>
        <taxon>Fungi</taxon>
        <taxon>Dikarya</taxon>
        <taxon>Basidiomycota</taxon>
        <taxon>Pucciniomycotina</taxon>
        <taxon>Microbotryomycetes</taxon>
        <taxon>Sporidiobolales</taxon>
        <taxon>Sporidiobolaceae</taxon>
        <taxon>Rhodotorula</taxon>
    </lineage>
</organism>
<feature type="region of interest" description="Disordered" evidence="1">
    <location>
        <begin position="358"/>
        <end position="427"/>
    </location>
</feature>
<evidence type="ECO:0000259" key="2">
    <source>
        <dbReference type="PROSITE" id="PS50191"/>
    </source>
</evidence>
<keyword evidence="4" id="KW-1185">Reference proteome</keyword>
<dbReference type="InterPro" id="IPR036865">
    <property type="entry name" value="CRAL-TRIO_dom_sf"/>
</dbReference>
<accession>A0A5C5G2J0</accession>
<reference evidence="3 4" key="1">
    <citation type="submission" date="2019-03" db="EMBL/GenBank/DDBJ databases">
        <title>Rhodosporidium diobovatum UCD-FST 08-225 genome sequencing, assembly, and annotation.</title>
        <authorList>
            <person name="Fakankun I.U."/>
            <person name="Fristensky B."/>
            <person name="Levin D.B."/>
        </authorList>
    </citation>
    <scope>NUCLEOTIDE SEQUENCE [LARGE SCALE GENOMIC DNA]</scope>
    <source>
        <strain evidence="3 4">UCD-FST 08-225</strain>
    </source>
</reference>
<feature type="compositionally biased region" description="Low complexity" evidence="1">
    <location>
        <begin position="409"/>
        <end position="427"/>
    </location>
</feature>
<sequence length="463" mass="50599">MPDAYQDSLPPPPANSDEPFSLPLPHPDPSAKPVPPKQLSPDEQDKLHRIVNHFNDPAFKLPNSLKVLKARWTKEGQGQGSRFGGLFGRSATPSQDEMNDLHPLNDVEKCYWSPQAFLRCFRAVKWDYAAALRRAEETAVWRREYGVEDMKEEDVWVEGETGKELVFGYDVNARPVLYMHPWRQNTEVGPRQIAFVVWCLERTIDLAPATDPATEMLCLCIDFGANVKDAKGQPTTLGQARKVLEILQTYYCERLGKAICVNIPQIFFAFYKLVSPFVDPITKEKIRFLEKADATSLIPPQQLQKIFGGSVNLEYNHAEYFPALTKLCMERKAANLERWRKYGGGKCGLDEAVIRGARVPGEEGSGDRDVASSEADVDARGAADVEPPTEQLAATSIAGTGSVEDGGDDAAASSTAHSSSASDATVAVPPAALATTPGVETDKFVDAPVAPQAAVEKAVPSVA</sequence>
<dbReference type="InterPro" id="IPR052578">
    <property type="entry name" value="PI_Transfer_CRAL-TRIO"/>
</dbReference>
<evidence type="ECO:0000313" key="4">
    <source>
        <dbReference type="Proteomes" id="UP000311382"/>
    </source>
</evidence>
<feature type="region of interest" description="Disordered" evidence="1">
    <location>
        <begin position="1"/>
        <end position="43"/>
    </location>
</feature>
<dbReference type="SUPFAM" id="SSF52087">
    <property type="entry name" value="CRAL/TRIO domain"/>
    <property type="match status" value="1"/>
</dbReference>
<dbReference type="EMBL" id="SOZI01000020">
    <property type="protein sequence ID" value="TNY22746.1"/>
    <property type="molecule type" value="Genomic_DNA"/>
</dbReference>
<dbReference type="PROSITE" id="PS50191">
    <property type="entry name" value="CRAL_TRIO"/>
    <property type="match status" value="1"/>
</dbReference>
<dbReference type="InterPro" id="IPR036273">
    <property type="entry name" value="CRAL/TRIO_N_dom_sf"/>
</dbReference>
<protein>
    <submittedName>
        <fullName evidence="3">CRAL-TRIO domain-containing protein</fullName>
    </submittedName>
</protein>
<dbReference type="Pfam" id="PF00650">
    <property type="entry name" value="CRAL_TRIO"/>
    <property type="match status" value="1"/>
</dbReference>
<dbReference type="Proteomes" id="UP000311382">
    <property type="component" value="Unassembled WGS sequence"/>
</dbReference>
<feature type="domain" description="CRAL-TRIO" evidence="2">
    <location>
        <begin position="166"/>
        <end position="315"/>
    </location>
</feature>
<gene>
    <name evidence="3" type="ORF">DMC30DRAFT_391239</name>
</gene>